<comment type="caution">
    <text evidence="1">The sequence shown here is derived from an EMBL/GenBank/DDBJ whole genome shotgun (WGS) entry which is preliminary data.</text>
</comment>
<dbReference type="InterPro" id="IPR029063">
    <property type="entry name" value="SAM-dependent_MTases_sf"/>
</dbReference>
<reference evidence="1 2" key="1">
    <citation type="submission" date="2020-08" db="EMBL/GenBank/DDBJ databases">
        <title>Genomic Encyclopedia of Type Strains, Phase IV (KMG-V): Genome sequencing to study the core and pangenomes of soil and plant-associated prokaryotes.</title>
        <authorList>
            <person name="Whitman W."/>
        </authorList>
    </citation>
    <scope>NUCLEOTIDE SEQUENCE [LARGE SCALE GENOMIC DNA]</scope>
    <source>
        <strain evidence="1 2">SEMIA 4060</strain>
    </source>
</reference>
<accession>A0A7X0ME22</accession>
<dbReference type="GO" id="GO:0032259">
    <property type="term" value="P:methylation"/>
    <property type="evidence" value="ECO:0007669"/>
    <property type="project" value="UniProtKB-KW"/>
</dbReference>
<dbReference type="PANTHER" id="PTHR43861">
    <property type="entry name" value="TRANS-ACONITATE 2-METHYLTRANSFERASE-RELATED"/>
    <property type="match status" value="1"/>
</dbReference>
<evidence type="ECO:0000313" key="1">
    <source>
        <dbReference type="EMBL" id="MBB6485573.1"/>
    </source>
</evidence>
<dbReference type="AlphaFoldDB" id="A0A7X0ME22"/>
<organism evidence="1 2">
    <name type="scientific">Rhizobium lusitanum</name>
    <dbReference type="NCBI Taxonomy" id="293958"/>
    <lineage>
        <taxon>Bacteria</taxon>
        <taxon>Pseudomonadati</taxon>
        <taxon>Pseudomonadota</taxon>
        <taxon>Alphaproteobacteria</taxon>
        <taxon>Hyphomicrobiales</taxon>
        <taxon>Rhizobiaceae</taxon>
        <taxon>Rhizobium/Agrobacterium group</taxon>
        <taxon>Rhizobium</taxon>
    </lineage>
</organism>
<dbReference type="Pfam" id="PF13489">
    <property type="entry name" value="Methyltransf_23"/>
    <property type="match status" value="1"/>
</dbReference>
<name>A0A7X0ME22_9HYPH</name>
<dbReference type="RefSeq" id="WP_184704763.1">
    <property type="nucleotide sequence ID" value="NZ_JACHBG010000005.1"/>
</dbReference>
<dbReference type="EMBL" id="JACHBG010000005">
    <property type="protein sequence ID" value="MBB6485573.1"/>
    <property type="molecule type" value="Genomic_DNA"/>
</dbReference>
<dbReference type="Proteomes" id="UP000565576">
    <property type="component" value="Unassembled WGS sequence"/>
</dbReference>
<keyword evidence="1" id="KW-0489">Methyltransferase</keyword>
<gene>
    <name evidence="1" type="ORF">GGD46_002861</name>
</gene>
<dbReference type="PANTHER" id="PTHR43861:SF6">
    <property type="entry name" value="METHYLTRANSFERASE TYPE 11"/>
    <property type="match status" value="1"/>
</dbReference>
<dbReference type="CDD" id="cd02440">
    <property type="entry name" value="AdoMet_MTases"/>
    <property type="match status" value="1"/>
</dbReference>
<proteinExistence type="predicted"/>
<evidence type="ECO:0000313" key="2">
    <source>
        <dbReference type="Proteomes" id="UP000565576"/>
    </source>
</evidence>
<protein>
    <submittedName>
        <fullName evidence="1">2-polyprenyl-3-methyl-5-hydroxy-6-metoxy-1, 4-benzoquinol methylase</fullName>
    </submittedName>
</protein>
<dbReference type="SUPFAM" id="SSF53335">
    <property type="entry name" value="S-adenosyl-L-methionine-dependent methyltransferases"/>
    <property type="match status" value="1"/>
</dbReference>
<keyword evidence="1" id="KW-0808">Transferase</keyword>
<dbReference type="Gene3D" id="3.40.50.150">
    <property type="entry name" value="Vaccinia Virus protein VP39"/>
    <property type="match status" value="1"/>
</dbReference>
<sequence>MSEGVSTCPICSRGSLQPSDVSIHLPEVLNQWQAAIPEQLKPEVWDDYRSVGDRPVTLYTCDACGFGQFHPIVAGTSNFYQAIAAVDYYNNDKWEFDAAASEIEKAGARSILDVGCGSGLFLDYLKARLPEASLFGYELNEQLLLDLAKRGYGTLPVDPAAFATADGAPLQFDAICMMQVLEHVDNPVTFIETFLPLLRPGGTFVITTPNSEGPIRAFPRALTEVPPHHTTRWTERSFRALCEAHQLDVSAVRFEPLPDYLWDSYLPVVWDEPIWPALIFDPLARGRGLEDVGQRAGFAATAMRAAGIRWLQNVVGHTILVSATSADQR</sequence>
<dbReference type="GO" id="GO:0008168">
    <property type="term" value="F:methyltransferase activity"/>
    <property type="evidence" value="ECO:0007669"/>
    <property type="project" value="UniProtKB-KW"/>
</dbReference>